<evidence type="ECO:0000313" key="9">
    <source>
        <dbReference type="EMBL" id="OCL27717.1"/>
    </source>
</evidence>
<dbReference type="PROSITE" id="PS51100">
    <property type="entry name" value="PTS_EIIB_TYPE_3"/>
    <property type="match status" value="1"/>
</dbReference>
<reference evidence="9 10" key="2">
    <citation type="submission" date="2016-08" db="EMBL/GenBank/DDBJ databases">
        <title>Orenia metallireducens sp. nov. strain Z6, a Novel Metal-reducing Firmicute from the Deep Subsurface.</title>
        <authorList>
            <person name="Maxim B.I."/>
            <person name="Kenneth K."/>
            <person name="Flynn T.M."/>
            <person name="Oloughlin E.J."/>
            <person name="Locke R.A."/>
            <person name="Weber J.R."/>
            <person name="Egan S.M."/>
            <person name="Mackie R.I."/>
            <person name="Cann I.K."/>
        </authorList>
    </citation>
    <scope>NUCLEOTIDE SEQUENCE [LARGE SCALE GENOMIC DNA]</scope>
    <source>
        <strain evidence="9 10">Z6</strain>
    </source>
</reference>
<evidence type="ECO:0000256" key="6">
    <source>
        <dbReference type="ARBA" id="ARBA00022777"/>
    </source>
</evidence>
<proteinExistence type="predicted"/>
<comment type="caution">
    <text evidence="9">The sequence shown here is derived from an EMBL/GenBank/DDBJ whole genome shotgun (WGS) entry which is preliminary data.</text>
</comment>
<organism evidence="9 10">
    <name type="scientific">Orenia metallireducens</name>
    <dbReference type="NCBI Taxonomy" id="1413210"/>
    <lineage>
        <taxon>Bacteria</taxon>
        <taxon>Bacillati</taxon>
        <taxon>Bacillota</taxon>
        <taxon>Clostridia</taxon>
        <taxon>Halanaerobiales</taxon>
        <taxon>Halobacteroidaceae</taxon>
        <taxon>Orenia</taxon>
    </lineage>
</organism>
<dbReference type="Gene3D" id="3.40.50.2300">
    <property type="match status" value="1"/>
</dbReference>
<keyword evidence="10" id="KW-1185">Reference proteome</keyword>
<dbReference type="OrthoDB" id="9808134at2"/>
<dbReference type="PANTHER" id="PTHR34581">
    <property type="entry name" value="PTS SYSTEM N,N'-DIACETYLCHITOBIOSE-SPECIFIC EIIB COMPONENT"/>
    <property type="match status" value="1"/>
</dbReference>
<keyword evidence="1" id="KW-0813">Transport</keyword>
<gene>
    <name evidence="9" type="ORF">U472_03965</name>
</gene>
<dbReference type="Proteomes" id="UP000093514">
    <property type="component" value="Unassembled WGS sequence"/>
</dbReference>
<evidence type="ECO:0000256" key="4">
    <source>
        <dbReference type="ARBA" id="ARBA00022679"/>
    </source>
</evidence>
<name>A0A1C0ABH2_9FIRM</name>
<sequence length="100" mass="10931">MKILLTCNAGMSTSLMVEKMKEAAETKGLEAFIKAEAVDVFEDVVEDYDVVLLGPQIRYKENEFKKIAGEYGIPVAVIDSAAYGLVNGAKVLEQALEMVK</sequence>
<reference evidence="10" key="1">
    <citation type="submission" date="2016-07" db="EMBL/GenBank/DDBJ databases">
        <authorList>
            <person name="Florea S."/>
            <person name="Webb J.S."/>
            <person name="Jaromczyk J."/>
            <person name="Schardl C.L."/>
        </authorList>
    </citation>
    <scope>NUCLEOTIDE SEQUENCE [LARGE SCALE GENOMIC DNA]</scope>
    <source>
        <strain evidence="10">Z6</strain>
    </source>
</reference>
<keyword evidence="2" id="KW-0597">Phosphoprotein</keyword>
<dbReference type="Pfam" id="PF02302">
    <property type="entry name" value="PTS_IIB"/>
    <property type="match status" value="1"/>
</dbReference>
<keyword evidence="3 9" id="KW-0762">Sugar transport</keyword>
<evidence type="ECO:0000256" key="1">
    <source>
        <dbReference type="ARBA" id="ARBA00022448"/>
    </source>
</evidence>
<dbReference type="InterPro" id="IPR036095">
    <property type="entry name" value="PTS_EIIB-like_sf"/>
</dbReference>
<dbReference type="InterPro" id="IPR051819">
    <property type="entry name" value="PTS_sugar-specific_EIIB"/>
</dbReference>
<dbReference type="AlphaFoldDB" id="A0A1C0ABH2"/>
<evidence type="ECO:0000256" key="5">
    <source>
        <dbReference type="ARBA" id="ARBA00022683"/>
    </source>
</evidence>
<dbReference type="PANTHER" id="PTHR34581:SF2">
    <property type="entry name" value="PTS SYSTEM N,N'-DIACETYLCHITOBIOSE-SPECIFIC EIIB COMPONENT"/>
    <property type="match status" value="1"/>
</dbReference>
<dbReference type="CDD" id="cd05564">
    <property type="entry name" value="PTS_IIB_chitobiose_lichenan"/>
    <property type="match status" value="1"/>
</dbReference>
<dbReference type="InterPro" id="IPR013012">
    <property type="entry name" value="PTS_EIIB_3"/>
</dbReference>
<dbReference type="SUPFAM" id="SSF52794">
    <property type="entry name" value="PTS system IIB component-like"/>
    <property type="match status" value="1"/>
</dbReference>
<evidence type="ECO:0000259" key="8">
    <source>
        <dbReference type="PROSITE" id="PS51100"/>
    </source>
</evidence>
<feature type="domain" description="PTS EIIB type-3" evidence="8">
    <location>
        <begin position="1"/>
        <end position="100"/>
    </location>
</feature>
<keyword evidence="6" id="KW-0418">Kinase</keyword>
<dbReference type="GO" id="GO:0016301">
    <property type="term" value="F:kinase activity"/>
    <property type="evidence" value="ECO:0007669"/>
    <property type="project" value="UniProtKB-KW"/>
</dbReference>
<evidence type="ECO:0000256" key="3">
    <source>
        <dbReference type="ARBA" id="ARBA00022597"/>
    </source>
</evidence>
<evidence type="ECO:0000313" key="10">
    <source>
        <dbReference type="Proteomes" id="UP000093514"/>
    </source>
</evidence>
<protein>
    <submittedName>
        <fullName evidence="9">PTS sugar transporter subunit IIB</fullName>
    </submittedName>
</protein>
<accession>A0A1C0ABH2</accession>
<dbReference type="RefSeq" id="WP_068715738.1">
    <property type="nucleotide sequence ID" value="NZ_LWDV01000007.1"/>
</dbReference>
<keyword evidence="5" id="KW-0598">Phosphotransferase system</keyword>
<keyword evidence="4" id="KW-0808">Transferase</keyword>
<dbReference type="GO" id="GO:0008982">
    <property type="term" value="F:protein-N(PI)-phosphohistidine-sugar phosphotransferase activity"/>
    <property type="evidence" value="ECO:0007669"/>
    <property type="project" value="InterPro"/>
</dbReference>
<feature type="modified residue" description="Phosphocysteine; by EIIA" evidence="7">
    <location>
        <position position="7"/>
    </location>
</feature>
<dbReference type="GO" id="GO:0009401">
    <property type="term" value="P:phosphoenolpyruvate-dependent sugar phosphotransferase system"/>
    <property type="evidence" value="ECO:0007669"/>
    <property type="project" value="UniProtKB-KW"/>
</dbReference>
<dbReference type="InterPro" id="IPR003501">
    <property type="entry name" value="PTS_EIIB_2/3"/>
</dbReference>
<evidence type="ECO:0000256" key="2">
    <source>
        <dbReference type="ARBA" id="ARBA00022553"/>
    </source>
</evidence>
<evidence type="ECO:0000256" key="7">
    <source>
        <dbReference type="PROSITE-ProRule" id="PRU00423"/>
    </source>
</evidence>
<dbReference type="EMBL" id="LWDV01000007">
    <property type="protein sequence ID" value="OCL27717.1"/>
    <property type="molecule type" value="Genomic_DNA"/>
</dbReference>